<dbReference type="InterPro" id="IPR009081">
    <property type="entry name" value="PP-bd_ACP"/>
</dbReference>
<dbReference type="SUPFAM" id="SSF47336">
    <property type="entry name" value="ACP-like"/>
    <property type="match status" value="1"/>
</dbReference>
<organism evidence="2 3">
    <name type="scientific">Asticcacaulis endophyticus</name>
    <dbReference type="NCBI Taxonomy" id="1395890"/>
    <lineage>
        <taxon>Bacteria</taxon>
        <taxon>Pseudomonadati</taxon>
        <taxon>Pseudomonadota</taxon>
        <taxon>Alphaproteobacteria</taxon>
        <taxon>Caulobacterales</taxon>
        <taxon>Caulobacteraceae</taxon>
        <taxon>Asticcacaulis</taxon>
    </lineage>
</organism>
<dbReference type="Pfam" id="PF00550">
    <property type="entry name" value="PP-binding"/>
    <property type="match status" value="1"/>
</dbReference>
<dbReference type="AlphaFoldDB" id="A0A918PTV1"/>
<dbReference type="EMBL" id="BMZB01000001">
    <property type="protein sequence ID" value="GGZ22691.1"/>
    <property type="molecule type" value="Genomic_DNA"/>
</dbReference>
<evidence type="ECO:0000313" key="2">
    <source>
        <dbReference type="EMBL" id="GGZ22691.1"/>
    </source>
</evidence>
<dbReference type="Gene3D" id="1.10.1200.10">
    <property type="entry name" value="ACP-like"/>
    <property type="match status" value="1"/>
</dbReference>
<reference evidence="2" key="2">
    <citation type="submission" date="2020-09" db="EMBL/GenBank/DDBJ databases">
        <authorList>
            <person name="Sun Q."/>
            <person name="Kim S."/>
        </authorList>
    </citation>
    <scope>NUCLEOTIDE SEQUENCE</scope>
    <source>
        <strain evidence="2">KCTC 32296</strain>
    </source>
</reference>
<proteinExistence type="predicted"/>
<keyword evidence="3" id="KW-1185">Reference proteome</keyword>
<name>A0A918PTV1_9CAUL</name>
<evidence type="ECO:0000259" key="1">
    <source>
        <dbReference type="Pfam" id="PF00550"/>
    </source>
</evidence>
<evidence type="ECO:0000313" key="3">
    <source>
        <dbReference type="Proteomes" id="UP000662572"/>
    </source>
</evidence>
<comment type="caution">
    <text evidence="2">The sequence shown here is derived from an EMBL/GenBank/DDBJ whole genome shotgun (WGS) entry which is preliminary data.</text>
</comment>
<accession>A0A918PTV1</accession>
<gene>
    <name evidence="2" type="ORF">GCM10011273_04430</name>
</gene>
<feature type="domain" description="Carrier" evidence="1">
    <location>
        <begin position="8"/>
        <end position="70"/>
    </location>
</feature>
<dbReference type="InterPro" id="IPR036736">
    <property type="entry name" value="ACP-like_sf"/>
</dbReference>
<reference evidence="2" key="1">
    <citation type="journal article" date="2014" name="Int. J. Syst. Evol. Microbiol.">
        <title>Complete genome sequence of Corynebacterium casei LMG S-19264T (=DSM 44701T), isolated from a smear-ripened cheese.</title>
        <authorList>
            <consortium name="US DOE Joint Genome Institute (JGI-PGF)"/>
            <person name="Walter F."/>
            <person name="Albersmeier A."/>
            <person name="Kalinowski J."/>
            <person name="Ruckert C."/>
        </authorList>
    </citation>
    <scope>NUCLEOTIDE SEQUENCE</scope>
    <source>
        <strain evidence="2">KCTC 32296</strain>
    </source>
</reference>
<dbReference type="Proteomes" id="UP000662572">
    <property type="component" value="Unassembled WGS sequence"/>
</dbReference>
<sequence>MDKPAFFAAVAEILETETTGLTGDETLDALGNWDSLAVISFVAMVDSDLDRIVDNEKLKQAKTLNDLADLAGL</sequence>
<protein>
    <recommendedName>
        <fullName evidence="1">Carrier domain-containing protein</fullName>
    </recommendedName>
</protein>
<dbReference type="RefSeq" id="WP_189484727.1">
    <property type="nucleotide sequence ID" value="NZ_BMZB01000001.1"/>
</dbReference>